<dbReference type="AlphaFoldDB" id="A0A0F9MAH3"/>
<dbReference type="PANTHER" id="PTHR33308">
    <property type="entry name" value="PEPTIDOGLYCAN HYDROLASE FLGJ"/>
    <property type="match status" value="1"/>
</dbReference>
<feature type="domain" description="Mannosyl-glycoprotein endo-beta-N-acetylglucosamidase-like" evidence="6">
    <location>
        <begin position="3"/>
        <end position="160"/>
    </location>
</feature>
<dbReference type="GO" id="GO:0016798">
    <property type="term" value="F:hydrolase activity, acting on glycosyl bonds"/>
    <property type="evidence" value="ECO:0007669"/>
    <property type="project" value="UniProtKB-KW"/>
</dbReference>
<keyword evidence="2" id="KW-0574">Periplasm</keyword>
<comment type="subcellular location">
    <subcellularLocation>
        <location evidence="1">Periplasm</location>
    </subcellularLocation>
</comment>
<keyword evidence="4" id="KW-0326">Glycosidase</keyword>
<dbReference type="FunFam" id="2.10.70.40:FF:000001">
    <property type="entry name" value="Flagellar assembly peptidoglycan hydrolase FlgJ"/>
    <property type="match status" value="1"/>
</dbReference>
<dbReference type="SMART" id="SM00047">
    <property type="entry name" value="LYZ2"/>
    <property type="match status" value="1"/>
</dbReference>
<dbReference type="Pfam" id="PF01832">
    <property type="entry name" value="Glucosaminidase"/>
    <property type="match status" value="1"/>
</dbReference>
<name>A0A0F9MAH3_9ZZZZ</name>
<feature type="non-terminal residue" evidence="7">
    <location>
        <position position="1"/>
    </location>
</feature>
<comment type="caution">
    <text evidence="7">The sequence shown here is derived from an EMBL/GenBank/DDBJ whole genome shotgun (WGS) entry which is preliminary data.</text>
</comment>
<evidence type="ECO:0000256" key="2">
    <source>
        <dbReference type="ARBA" id="ARBA00022764"/>
    </source>
</evidence>
<keyword evidence="5" id="KW-0961">Cell wall biogenesis/degradation</keyword>
<dbReference type="Gene3D" id="2.10.70.40">
    <property type="entry name" value="peptidoglycan hydrolase"/>
    <property type="match status" value="1"/>
</dbReference>
<organism evidence="7">
    <name type="scientific">marine sediment metagenome</name>
    <dbReference type="NCBI Taxonomy" id="412755"/>
    <lineage>
        <taxon>unclassified sequences</taxon>
        <taxon>metagenomes</taxon>
        <taxon>ecological metagenomes</taxon>
    </lineage>
</organism>
<sequence length="167" mass="18817">MPEQFDSPEHFVSTLLPVAEKISADTGIDPKLMVAQAALETGWGRHMIQGDGSQPSYNLFGIKADSRWQGDTVTITTTEFREGVPMKERADFRAYQDYESSFRDYVAFLESNPRYRDVLASADQPDVFARKLQEAGYATDPQYGDKINRIMNRDSLMTLSMDKGTGE</sequence>
<evidence type="ECO:0000313" key="7">
    <source>
        <dbReference type="EMBL" id="KKM66157.1"/>
    </source>
</evidence>
<evidence type="ECO:0000256" key="5">
    <source>
        <dbReference type="ARBA" id="ARBA00023316"/>
    </source>
</evidence>
<dbReference type="InterPro" id="IPR013377">
    <property type="entry name" value="FlgJ"/>
</dbReference>
<dbReference type="PRINTS" id="PR01002">
    <property type="entry name" value="FLGFLGJ"/>
</dbReference>
<dbReference type="EMBL" id="LAZR01010589">
    <property type="protein sequence ID" value="KKM66157.1"/>
    <property type="molecule type" value="Genomic_DNA"/>
</dbReference>
<protein>
    <recommendedName>
        <fullName evidence="6">Mannosyl-glycoprotein endo-beta-N-acetylglucosamidase-like domain-containing protein</fullName>
    </recommendedName>
</protein>
<evidence type="ECO:0000259" key="6">
    <source>
        <dbReference type="SMART" id="SM00047"/>
    </source>
</evidence>
<accession>A0A0F9MAH3</accession>
<dbReference type="GO" id="GO:0044780">
    <property type="term" value="P:bacterial-type flagellum assembly"/>
    <property type="evidence" value="ECO:0007669"/>
    <property type="project" value="InterPro"/>
</dbReference>
<dbReference type="InterPro" id="IPR002901">
    <property type="entry name" value="MGlyc_endo_b_GlcNAc-like_dom"/>
</dbReference>
<dbReference type="PANTHER" id="PTHR33308:SF9">
    <property type="entry name" value="PEPTIDOGLYCAN HYDROLASE FLGJ"/>
    <property type="match status" value="1"/>
</dbReference>
<dbReference type="GO" id="GO:0071973">
    <property type="term" value="P:bacterial-type flagellum-dependent cell motility"/>
    <property type="evidence" value="ECO:0007669"/>
    <property type="project" value="TreeGrafter"/>
</dbReference>
<dbReference type="Gene3D" id="1.10.530.10">
    <property type="match status" value="1"/>
</dbReference>
<dbReference type="InterPro" id="IPR051056">
    <property type="entry name" value="Glycosyl_Hydrolase_73"/>
</dbReference>
<dbReference type="GO" id="GO:0042597">
    <property type="term" value="C:periplasmic space"/>
    <property type="evidence" value="ECO:0007669"/>
    <property type="project" value="UniProtKB-SubCell"/>
</dbReference>
<evidence type="ECO:0000256" key="1">
    <source>
        <dbReference type="ARBA" id="ARBA00004418"/>
    </source>
</evidence>
<reference evidence="7" key="1">
    <citation type="journal article" date="2015" name="Nature">
        <title>Complex archaea that bridge the gap between prokaryotes and eukaryotes.</title>
        <authorList>
            <person name="Spang A."/>
            <person name="Saw J.H."/>
            <person name="Jorgensen S.L."/>
            <person name="Zaremba-Niedzwiedzka K."/>
            <person name="Martijn J."/>
            <person name="Lind A.E."/>
            <person name="van Eijk R."/>
            <person name="Schleper C."/>
            <person name="Guy L."/>
            <person name="Ettema T.J."/>
        </authorList>
    </citation>
    <scope>NUCLEOTIDE SEQUENCE</scope>
</reference>
<dbReference type="NCBIfam" id="TIGR02541">
    <property type="entry name" value="flagell_FlgJ"/>
    <property type="match status" value="1"/>
</dbReference>
<evidence type="ECO:0000256" key="4">
    <source>
        <dbReference type="ARBA" id="ARBA00023295"/>
    </source>
</evidence>
<dbReference type="GO" id="GO:0071555">
    <property type="term" value="P:cell wall organization"/>
    <property type="evidence" value="ECO:0007669"/>
    <property type="project" value="UniProtKB-KW"/>
</dbReference>
<evidence type="ECO:0000256" key="3">
    <source>
        <dbReference type="ARBA" id="ARBA00022801"/>
    </source>
</evidence>
<keyword evidence="3" id="KW-0378">Hydrolase</keyword>
<dbReference type="GO" id="GO:0004040">
    <property type="term" value="F:amidase activity"/>
    <property type="evidence" value="ECO:0007669"/>
    <property type="project" value="InterPro"/>
</dbReference>
<proteinExistence type="predicted"/>
<gene>
    <name evidence="7" type="ORF">LCGC14_1483980</name>
</gene>